<evidence type="ECO:0000313" key="3">
    <source>
        <dbReference type="Proteomes" id="UP000568380"/>
    </source>
</evidence>
<gene>
    <name evidence="2" type="ORF">HNR40_006895</name>
</gene>
<organism evidence="2 3">
    <name type="scientific">Nonomuraea endophytica</name>
    <dbReference type="NCBI Taxonomy" id="714136"/>
    <lineage>
        <taxon>Bacteria</taxon>
        <taxon>Bacillati</taxon>
        <taxon>Actinomycetota</taxon>
        <taxon>Actinomycetes</taxon>
        <taxon>Streptosporangiales</taxon>
        <taxon>Streptosporangiaceae</taxon>
        <taxon>Nonomuraea</taxon>
    </lineage>
</organism>
<sequence>MRRVPPPSSPQPQPGTQLDLRRPEQDPVLGDSADPGSSGRPGTELPDRVLQIDFVVDPAKGPRLSGVTALAKLGEEFARELDEEGLEIAGPKRFEICYFHGSGPHRVACPPQDATHGTALVRVRTRPQQSITAQPALKSAASPLRSPAPEPHLDLALRALASRIIGVPLIVDEGEP</sequence>
<reference evidence="2 3" key="1">
    <citation type="submission" date="2020-08" db="EMBL/GenBank/DDBJ databases">
        <title>Genomic Encyclopedia of Type Strains, Phase IV (KMG-IV): sequencing the most valuable type-strain genomes for metagenomic binning, comparative biology and taxonomic classification.</title>
        <authorList>
            <person name="Goeker M."/>
        </authorList>
    </citation>
    <scope>NUCLEOTIDE SEQUENCE [LARGE SCALE GENOMIC DNA]</scope>
    <source>
        <strain evidence="2 3">DSM 45385</strain>
    </source>
</reference>
<proteinExistence type="predicted"/>
<dbReference type="RefSeq" id="WP_184968735.1">
    <property type="nucleotide sequence ID" value="NZ_JACHIN010000010.1"/>
</dbReference>
<dbReference type="Proteomes" id="UP000568380">
    <property type="component" value="Unassembled WGS sequence"/>
</dbReference>
<evidence type="ECO:0000313" key="2">
    <source>
        <dbReference type="EMBL" id="MBB5081400.1"/>
    </source>
</evidence>
<feature type="region of interest" description="Disordered" evidence="1">
    <location>
        <begin position="1"/>
        <end position="47"/>
    </location>
</feature>
<comment type="caution">
    <text evidence="2">The sequence shown here is derived from an EMBL/GenBank/DDBJ whole genome shotgun (WGS) entry which is preliminary data.</text>
</comment>
<feature type="compositionally biased region" description="Pro residues" evidence="1">
    <location>
        <begin position="1"/>
        <end position="13"/>
    </location>
</feature>
<evidence type="ECO:0000256" key="1">
    <source>
        <dbReference type="SAM" id="MobiDB-lite"/>
    </source>
</evidence>
<dbReference type="EMBL" id="JACHIN010000010">
    <property type="protein sequence ID" value="MBB5081400.1"/>
    <property type="molecule type" value="Genomic_DNA"/>
</dbReference>
<protein>
    <submittedName>
        <fullName evidence="2">Uncharacterized protein</fullName>
    </submittedName>
</protein>
<name>A0A7W8EHW5_9ACTN</name>
<dbReference type="AlphaFoldDB" id="A0A7W8EHW5"/>
<accession>A0A7W8EHW5</accession>
<keyword evidence="3" id="KW-1185">Reference proteome</keyword>